<evidence type="ECO:0000256" key="1">
    <source>
        <dbReference type="ARBA" id="ARBA00004167"/>
    </source>
</evidence>
<dbReference type="AlphaFoldDB" id="A0AAU9CR88"/>
<evidence type="ECO:0000256" key="4">
    <source>
        <dbReference type="ARBA" id="ARBA00022989"/>
    </source>
</evidence>
<dbReference type="Proteomes" id="UP001321825">
    <property type="component" value="Chromosome"/>
</dbReference>
<dbReference type="GO" id="GO:0008233">
    <property type="term" value="F:peptidase activity"/>
    <property type="evidence" value="ECO:0007669"/>
    <property type="project" value="UniProtKB-KW"/>
</dbReference>
<keyword evidence="4" id="KW-1133">Transmembrane helix</keyword>
<dbReference type="GO" id="GO:0016020">
    <property type="term" value="C:membrane"/>
    <property type="evidence" value="ECO:0007669"/>
    <property type="project" value="UniProtKB-SubCell"/>
</dbReference>
<name>A0AAU9CR88_9GAMM</name>
<dbReference type="GO" id="GO:0006508">
    <property type="term" value="P:proteolysis"/>
    <property type="evidence" value="ECO:0007669"/>
    <property type="project" value="UniProtKB-KW"/>
</dbReference>
<sequence>MKTNLIISSVSALLLFASLWLAVFAVPQNHEAIRFRLGRIVAADYDPGLHFKLPLLESVKRFDRRIVSLDLPPERFLTAEKKNVIVDALALWRIDDVVRFYTSVQGDRQSANLRLGQILKDVMRGQFGRRQIRELVAEDRTRLRDLLLAEAQEAATDLGIRLVDLRIKRIDLPEEVSASVFRRMEAERSRVAKELRSQGAEAAERIRADADKQRQILLAEAYRQSQRLKGIGDARATEIYATAYAEDPKFFAFLRRHQAYRRGLVQPGDKLVLKPDAPFFRDFAKDE</sequence>
<dbReference type="CDD" id="cd03405">
    <property type="entry name" value="SPFH_HflC"/>
    <property type="match status" value="1"/>
</dbReference>
<dbReference type="SUPFAM" id="SSF117892">
    <property type="entry name" value="Band 7/SPFH domain"/>
    <property type="match status" value="1"/>
</dbReference>
<keyword evidence="5" id="KW-0472">Membrane</keyword>
<evidence type="ECO:0000313" key="9">
    <source>
        <dbReference type="Proteomes" id="UP001321825"/>
    </source>
</evidence>
<dbReference type="NCBIfam" id="TIGR01932">
    <property type="entry name" value="hflC"/>
    <property type="match status" value="1"/>
</dbReference>
<dbReference type="InterPro" id="IPR001107">
    <property type="entry name" value="Band_7"/>
</dbReference>
<feature type="domain" description="Band 7" evidence="7">
    <location>
        <begin position="21"/>
        <end position="184"/>
    </location>
</feature>
<dbReference type="KEGG" id="mcau:MIT9_P2064"/>
<keyword evidence="3" id="KW-0812">Transmembrane</keyword>
<dbReference type="PRINTS" id="PR00721">
    <property type="entry name" value="STOMATIN"/>
</dbReference>
<dbReference type="InterPro" id="IPR001972">
    <property type="entry name" value="Stomatin_HflK_fam"/>
</dbReference>
<dbReference type="InterPro" id="IPR036013">
    <property type="entry name" value="Band_7/SPFH_dom_sf"/>
</dbReference>
<keyword evidence="9" id="KW-1185">Reference proteome</keyword>
<dbReference type="PANTHER" id="PTHR42911:SF1">
    <property type="entry name" value="MODULATOR OF FTSH PROTEASE HFLC"/>
    <property type="match status" value="1"/>
</dbReference>
<reference evidence="9" key="1">
    <citation type="journal article" date="2024" name="Int. J. Syst. Evol. Microbiol.">
        <title>Methylomarinovum tepidoasis sp. nov., a moderately thermophilic methanotroph of the family Methylothermaceae isolated from a deep-sea hydrothermal field.</title>
        <authorList>
            <person name="Hirayama H."/>
            <person name="Takaki Y."/>
            <person name="Abe M."/>
            <person name="Miyazaki M."/>
            <person name="Uematsu K."/>
            <person name="Matsui Y."/>
            <person name="Takai K."/>
        </authorList>
    </citation>
    <scope>NUCLEOTIDE SEQUENCE [LARGE SCALE GENOMIC DNA]</scope>
    <source>
        <strain evidence="9">IT-9</strain>
    </source>
</reference>
<evidence type="ECO:0000256" key="5">
    <source>
        <dbReference type="ARBA" id="ARBA00023136"/>
    </source>
</evidence>
<evidence type="ECO:0000259" key="7">
    <source>
        <dbReference type="SMART" id="SM00244"/>
    </source>
</evidence>
<accession>A0AAU9CR88</accession>
<dbReference type="PANTHER" id="PTHR42911">
    <property type="entry name" value="MODULATOR OF FTSH PROTEASE HFLC"/>
    <property type="match status" value="1"/>
</dbReference>
<dbReference type="InterPro" id="IPR010200">
    <property type="entry name" value="HflC"/>
</dbReference>
<dbReference type="RefSeq" id="WP_317704878.1">
    <property type="nucleotide sequence ID" value="NZ_AP024714.1"/>
</dbReference>
<evidence type="ECO:0000313" key="8">
    <source>
        <dbReference type="EMBL" id="BCX82478.1"/>
    </source>
</evidence>
<comment type="function">
    <text evidence="6">HflC and HflK could regulate a protease.</text>
</comment>
<comment type="similarity">
    <text evidence="2 6">Belongs to the band 7/mec-2 family. HflC subfamily.</text>
</comment>
<keyword evidence="8" id="KW-0378">Hydrolase</keyword>
<comment type="subcellular location">
    <subcellularLocation>
        <location evidence="1">Membrane</location>
        <topology evidence="1">Single-pass membrane protein</topology>
    </subcellularLocation>
</comment>
<protein>
    <recommendedName>
        <fullName evidence="6">Protein HflC</fullName>
    </recommendedName>
</protein>
<organism evidence="8 9">
    <name type="scientific">Methylomarinovum caldicuralii</name>
    <dbReference type="NCBI Taxonomy" id="438856"/>
    <lineage>
        <taxon>Bacteria</taxon>
        <taxon>Pseudomonadati</taxon>
        <taxon>Pseudomonadota</taxon>
        <taxon>Gammaproteobacteria</taxon>
        <taxon>Methylococcales</taxon>
        <taxon>Methylothermaceae</taxon>
        <taxon>Methylomarinovum</taxon>
    </lineage>
</organism>
<dbReference type="Gene3D" id="3.30.479.30">
    <property type="entry name" value="Band 7 domain"/>
    <property type="match status" value="1"/>
</dbReference>
<evidence type="ECO:0000256" key="3">
    <source>
        <dbReference type="ARBA" id="ARBA00022692"/>
    </source>
</evidence>
<dbReference type="Pfam" id="PF01145">
    <property type="entry name" value="Band_7"/>
    <property type="match status" value="1"/>
</dbReference>
<dbReference type="PIRSF" id="PIRSF005651">
    <property type="entry name" value="HflC"/>
    <property type="match status" value="1"/>
</dbReference>
<proteinExistence type="inferred from homology"/>
<dbReference type="SMART" id="SM00244">
    <property type="entry name" value="PHB"/>
    <property type="match status" value="1"/>
</dbReference>
<keyword evidence="8" id="KW-0645">Protease</keyword>
<gene>
    <name evidence="8" type="ORF">MIT9_P2064</name>
</gene>
<evidence type="ECO:0000256" key="6">
    <source>
        <dbReference type="PIRNR" id="PIRNR005651"/>
    </source>
</evidence>
<evidence type="ECO:0000256" key="2">
    <source>
        <dbReference type="ARBA" id="ARBA00007862"/>
    </source>
</evidence>
<dbReference type="EMBL" id="AP024714">
    <property type="protein sequence ID" value="BCX82478.1"/>
    <property type="molecule type" value="Genomic_DNA"/>
</dbReference>